<protein>
    <submittedName>
        <fullName evidence="2">Uncharacterized protein</fullName>
    </submittedName>
</protein>
<gene>
    <name evidence="2" type="ORF">BD289DRAFT_490770</name>
</gene>
<reference evidence="2 3" key="1">
    <citation type="journal article" date="2018" name="Mycol. Prog.">
        <title>Coniella lustricola, a new species from submerged detritus.</title>
        <authorList>
            <person name="Raudabaugh D.B."/>
            <person name="Iturriaga T."/>
            <person name="Carver A."/>
            <person name="Mondo S."/>
            <person name="Pangilinan J."/>
            <person name="Lipzen A."/>
            <person name="He G."/>
            <person name="Amirebrahimi M."/>
            <person name="Grigoriev I.V."/>
            <person name="Miller A.N."/>
        </authorList>
    </citation>
    <scope>NUCLEOTIDE SEQUENCE [LARGE SCALE GENOMIC DNA]</scope>
    <source>
        <strain evidence="2 3">B22-T-1</strain>
    </source>
</reference>
<feature type="region of interest" description="Disordered" evidence="1">
    <location>
        <begin position="175"/>
        <end position="216"/>
    </location>
</feature>
<evidence type="ECO:0000256" key="1">
    <source>
        <dbReference type="SAM" id="MobiDB-lite"/>
    </source>
</evidence>
<name>A0A2T3A039_9PEZI</name>
<sequence length="216" mass="23479">MECISPSHVPMIVHSGLGQDWTKQHMLGEQLRLACAKQQVLSPTLPQSAIATTTTTTSSSSSSIPMKTWDTRQTNAGRRTILYIPGASLCPRIEKHIAYKTPTKSAKTAKDWEQLLKTSLSGLQGLYAKLEQPPAPKAQRLADRLPKPDMAGMDRAEMVSRALQAAIGCVSAPSQQDLYEGDSTGTEYSYSSEDAPATPDTIRTNDHVDIDPRLLG</sequence>
<dbReference type="AlphaFoldDB" id="A0A2T3A039"/>
<keyword evidence="3" id="KW-1185">Reference proteome</keyword>
<dbReference type="InParanoid" id="A0A2T3A039"/>
<feature type="compositionally biased region" description="Basic and acidic residues" evidence="1">
    <location>
        <begin position="203"/>
        <end position="216"/>
    </location>
</feature>
<evidence type="ECO:0000313" key="3">
    <source>
        <dbReference type="Proteomes" id="UP000241462"/>
    </source>
</evidence>
<proteinExistence type="predicted"/>
<dbReference type="Proteomes" id="UP000241462">
    <property type="component" value="Unassembled WGS sequence"/>
</dbReference>
<organism evidence="2 3">
    <name type="scientific">Coniella lustricola</name>
    <dbReference type="NCBI Taxonomy" id="2025994"/>
    <lineage>
        <taxon>Eukaryota</taxon>
        <taxon>Fungi</taxon>
        <taxon>Dikarya</taxon>
        <taxon>Ascomycota</taxon>
        <taxon>Pezizomycotina</taxon>
        <taxon>Sordariomycetes</taxon>
        <taxon>Sordariomycetidae</taxon>
        <taxon>Diaporthales</taxon>
        <taxon>Schizoparmaceae</taxon>
        <taxon>Coniella</taxon>
    </lineage>
</organism>
<dbReference type="EMBL" id="KZ678531">
    <property type="protein sequence ID" value="PSR80420.1"/>
    <property type="molecule type" value="Genomic_DNA"/>
</dbReference>
<evidence type="ECO:0000313" key="2">
    <source>
        <dbReference type="EMBL" id="PSR80420.1"/>
    </source>
</evidence>
<feature type="compositionally biased region" description="Polar residues" evidence="1">
    <location>
        <begin position="175"/>
        <end position="192"/>
    </location>
</feature>
<dbReference type="OrthoDB" id="5200774at2759"/>
<accession>A0A2T3A039</accession>